<dbReference type="AlphaFoldDB" id="W6YHK1"/>
<dbReference type="KEGG" id="bze:COCCADRAFT_82162"/>
<dbReference type="GeneID" id="19151319"/>
<reference evidence="1 2" key="1">
    <citation type="journal article" date="2013" name="PLoS Genet.">
        <title>Comparative genome structure, secondary metabolite, and effector coding capacity across Cochliobolus pathogens.</title>
        <authorList>
            <person name="Condon B.J."/>
            <person name="Leng Y."/>
            <person name="Wu D."/>
            <person name="Bushley K.E."/>
            <person name="Ohm R.A."/>
            <person name="Otillar R."/>
            <person name="Martin J."/>
            <person name="Schackwitz W."/>
            <person name="Grimwood J."/>
            <person name="MohdZainudin N."/>
            <person name="Xue C."/>
            <person name="Wang R."/>
            <person name="Manning V.A."/>
            <person name="Dhillon B."/>
            <person name="Tu Z.J."/>
            <person name="Steffenson B.J."/>
            <person name="Salamov A."/>
            <person name="Sun H."/>
            <person name="Lowry S."/>
            <person name="LaButti K."/>
            <person name="Han J."/>
            <person name="Copeland A."/>
            <person name="Lindquist E."/>
            <person name="Barry K."/>
            <person name="Schmutz J."/>
            <person name="Baker S.E."/>
            <person name="Ciuffetti L.M."/>
            <person name="Grigoriev I.V."/>
            <person name="Zhong S."/>
            <person name="Turgeon B.G."/>
        </authorList>
    </citation>
    <scope>NUCLEOTIDE SEQUENCE [LARGE SCALE GENOMIC DNA]</scope>
    <source>
        <strain evidence="1 2">26-R-13</strain>
    </source>
</reference>
<dbReference type="EMBL" id="KI964540">
    <property type="protein sequence ID" value="EUC38782.1"/>
    <property type="molecule type" value="Genomic_DNA"/>
</dbReference>
<dbReference type="Proteomes" id="UP000053841">
    <property type="component" value="Unassembled WGS sequence"/>
</dbReference>
<gene>
    <name evidence="1" type="ORF">COCCADRAFT_82162</name>
</gene>
<organism evidence="1 2">
    <name type="scientific">Cochliobolus carbonum (strain 26-R-13)</name>
    <name type="common">Maize leaf spot fungus</name>
    <name type="synonym">Bipolaris zeicola</name>
    <dbReference type="NCBI Taxonomy" id="930089"/>
    <lineage>
        <taxon>Eukaryota</taxon>
        <taxon>Fungi</taxon>
        <taxon>Dikarya</taxon>
        <taxon>Ascomycota</taxon>
        <taxon>Pezizomycotina</taxon>
        <taxon>Dothideomycetes</taxon>
        <taxon>Pleosporomycetidae</taxon>
        <taxon>Pleosporales</taxon>
        <taxon>Pleosporineae</taxon>
        <taxon>Pleosporaceae</taxon>
        <taxon>Bipolaris</taxon>
    </lineage>
</organism>
<dbReference type="RefSeq" id="XP_007706918.1">
    <property type="nucleotide sequence ID" value="XM_007708728.1"/>
</dbReference>
<dbReference type="HOGENOM" id="CLU_2003510_0_0_1"/>
<protein>
    <submittedName>
        <fullName evidence="1">Uncharacterized protein</fullName>
    </submittedName>
</protein>
<accession>W6YHK1</accession>
<evidence type="ECO:0000313" key="2">
    <source>
        <dbReference type="Proteomes" id="UP000053841"/>
    </source>
</evidence>
<sequence length="124" mass="13884">MKPAPFWYGSHCPRDVKPSTWLQLVSLLTTSRACARLSSARTHTYTAAVPLTFLARGFLFYRPDIFLPSQSDRYLFFLNTIITTTDSGVYYKASFKARIATSPHPHSPQRSIACACLQLHVSAA</sequence>
<proteinExistence type="predicted"/>
<evidence type="ECO:0000313" key="1">
    <source>
        <dbReference type="EMBL" id="EUC38782.1"/>
    </source>
</evidence>
<keyword evidence="2" id="KW-1185">Reference proteome</keyword>
<name>W6YHK1_COCC2</name>